<feature type="region of interest" description="Disordered" evidence="1">
    <location>
        <begin position="40"/>
        <end position="64"/>
    </location>
</feature>
<accession>A0A1H8GIM5</accession>
<proteinExistence type="predicted"/>
<reference evidence="2 3" key="1">
    <citation type="submission" date="2016-10" db="EMBL/GenBank/DDBJ databases">
        <authorList>
            <person name="de Groot N.N."/>
        </authorList>
    </citation>
    <scope>NUCLEOTIDE SEQUENCE [LARGE SCALE GENOMIC DNA]</scope>
    <source>
        <strain evidence="2 3">DSM 43357</strain>
    </source>
</reference>
<dbReference type="RefSeq" id="WP_091105240.1">
    <property type="nucleotide sequence ID" value="NZ_FOBF01000026.1"/>
</dbReference>
<dbReference type="STRING" id="46177.SAMN05660976_07574"/>
<name>A0A1H8GIM5_9ACTN</name>
<evidence type="ECO:0000313" key="2">
    <source>
        <dbReference type="EMBL" id="SEN43659.1"/>
    </source>
</evidence>
<organism evidence="2 3">
    <name type="scientific">Nonomuraea pusilla</name>
    <dbReference type="NCBI Taxonomy" id="46177"/>
    <lineage>
        <taxon>Bacteria</taxon>
        <taxon>Bacillati</taxon>
        <taxon>Actinomycetota</taxon>
        <taxon>Actinomycetes</taxon>
        <taxon>Streptosporangiales</taxon>
        <taxon>Streptosporangiaceae</taxon>
        <taxon>Nonomuraea</taxon>
    </lineage>
</organism>
<feature type="compositionally biased region" description="Low complexity" evidence="1">
    <location>
        <begin position="49"/>
        <end position="64"/>
    </location>
</feature>
<sequence length="213" mass="21083">MAPEGRAIGRGTRAALALAALGVTASTVYALFASGFGRPGETPAPPASAPSALAPEPGAAGVAGPPRLTVPDAGPVTPEAVTLEVVADGLWLTYLPPGLSRTGGGPISGGAGAEGDTAVYGPRGRRLEARVERGGAATSWRTFRAAVTAGAGPRQARETVVRGRPAVVATTRGGGRMIAWLERPGLGVEVRADAPLAGELLAVAASARTPVGD</sequence>
<evidence type="ECO:0000256" key="1">
    <source>
        <dbReference type="SAM" id="MobiDB-lite"/>
    </source>
</evidence>
<dbReference type="Proteomes" id="UP000198953">
    <property type="component" value="Unassembled WGS sequence"/>
</dbReference>
<dbReference type="EMBL" id="FOBF01000026">
    <property type="protein sequence ID" value="SEN43659.1"/>
    <property type="molecule type" value="Genomic_DNA"/>
</dbReference>
<protein>
    <submittedName>
        <fullName evidence="2">Uncharacterized protein</fullName>
    </submittedName>
</protein>
<dbReference type="OrthoDB" id="3469901at2"/>
<keyword evidence="3" id="KW-1185">Reference proteome</keyword>
<gene>
    <name evidence="2" type="ORF">SAMN05660976_07574</name>
</gene>
<dbReference type="AlphaFoldDB" id="A0A1H8GIM5"/>
<evidence type="ECO:0000313" key="3">
    <source>
        <dbReference type="Proteomes" id="UP000198953"/>
    </source>
</evidence>